<evidence type="ECO:0000256" key="2">
    <source>
        <dbReference type="ARBA" id="ARBA00022670"/>
    </source>
</evidence>
<dbReference type="InterPro" id="IPR005320">
    <property type="entry name" value="Peptidase_S51"/>
</dbReference>
<accession>A0A7X9E795</accession>
<dbReference type="Proteomes" id="UP000590542">
    <property type="component" value="Unassembled WGS sequence"/>
</dbReference>
<proteinExistence type="inferred from homology"/>
<dbReference type="SUPFAM" id="SSF52317">
    <property type="entry name" value="Class I glutamine amidotransferase-like"/>
    <property type="match status" value="1"/>
</dbReference>
<reference evidence="5 6" key="1">
    <citation type="journal article" date="2020" name="Biotechnol. Biofuels">
        <title>New insights from the biogas microbiome by comprehensive genome-resolved metagenomics of nearly 1600 species originating from multiple anaerobic digesters.</title>
        <authorList>
            <person name="Campanaro S."/>
            <person name="Treu L."/>
            <person name="Rodriguez-R L.M."/>
            <person name="Kovalovszki A."/>
            <person name="Ziels R.M."/>
            <person name="Maus I."/>
            <person name="Zhu X."/>
            <person name="Kougias P.G."/>
            <person name="Basile A."/>
            <person name="Luo G."/>
            <person name="Schluter A."/>
            <person name="Konstantinidis K.T."/>
            <person name="Angelidaki I."/>
        </authorList>
    </citation>
    <scope>NUCLEOTIDE SEQUENCE [LARGE SCALE GENOMIC DNA]</scope>
    <source>
        <strain evidence="5">AS27yjCOA_202</strain>
    </source>
</reference>
<keyword evidence="2" id="KW-0645">Protease</keyword>
<name>A0A7X9E795_UNCKA</name>
<evidence type="ECO:0000256" key="4">
    <source>
        <dbReference type="ARBA" id="ARBA00022825"/>
    </source>
</evidence>
<evidence type="ECO:0000256" key="1">
    <source>
        <dbReference type="ARBA" id="ARBA00006534"/>
    </source>
</evidence>
<keyword evidence="3" id="KW-0378">Hydrolase</keyword>
<organism evidence="5 6">
    <name type="scientific">candidate division WWE3 bacterium</name>
    <dbReference type="NCBI Taxonomy" id="2053526"/>
    <lineage>
        <taxon>Bacteria</taxon>
        <taxon>Katanobacteria</taxon>
    </lineage>
</organism>
<dbReference type="Gene3D" id="3.40.50.880">
    <property type="match status" value="1"/>
</dbReference>
<protein>
    <submittedName>
        <fullName evidence="5">Type 1 glutamine amidotransferase-like domain-containing protein</fullName>
    </submittedName>
</protein>
<comment type="caution">
    <text evidence="5">The sequence shown here is derived from an EMBL/GenBank/DDBJ whole genome shotgun (WGS) entry which is preliminary data.</text>
</comment>
<keyword evidence="5" id="KW-0808">Transferase</keyword>
<evidence type="ECO:0000313" key="5">
    <source>
        <dbReference type="EMBL" id="NMB91829.1"/>
    </source>
</evidence>
<dbReference type="AlphaFoldDB" id="A0A7X9E795"/>
<comment type="similarity">
    <text evidence="1">Belongs to the peptidase S51 family.</text>
</comment>
<sequence length="233" mass="26037">MNSKNKLFISGGGHAQDTRLLDRYFVSSLKNRKILYIPVGLERSFTGYDECYEWITSTLSAYSEKPLEIEMWVNLHNKSYSDISDKDAVYIGGAKNSYTLMREFKETEFIDILKTFLEAGGSLYGGSTGAIITGKYISTFGEIPPKDYNCDEGLGLIGNMSIFCHHTLERKSSILNFLKDKKLPLISIPESSGAVIQNNTLKVIGFSPVTVFIPNSKTIVIDPEATMNIEKML</sequence>
<dbReference type="Pfam" id="PF03575">
    <property type="entry name" value="Peptidase_S51"/>
    <property type="match status" value="1"/>
</dbReference>
<evidence type="ECO:0000313" key="6">
    <source>
        <dbReference type="Proteomes" id="UP000590542"/>
    </source>
</evidence>
<dbReference type="InterPro" id="IPR029062">
    <property type="entry name" value="Class_I_gatase-like"/>
</dbReference>
<dbReference type="GO" id="GO:0006508">
    <property type="term" value="P:proteolysis"/>
    <property type="evidence" value="ECO:0007669"/>
    <property type="project" value="UniProtKB-KW"/>
</dbReference>
<dbReference type="GO" id="GO:0008236">
    <property type="term" value="F:serine-type peptidase activity"/>
    <property type="evidence" value="ECO:0007669"/>
    <property type="project" value="UniProtKB-KW"/>
</dbReference>
<evidence type="ECO:0000256" key="3">
    <source>
        <dbReference type="ARBA" id="ARBA00022801"/>
    </source>
</evidence>
<dbReference type="GO" id="GO:0016740">
    <property type="term" value="F:transferase activity"/>
    <property type="evidence" value="ECO:0007669"/>
    <property type="project" value="UniProtKB-KW"/>
</dbReference>
<dbReference type="EMBL" id="JAAZNV010000011">
    <property type="protein sequence ID" value="NMB91829.1"/>
    <property type="molecule type" value="Genomic_DNA"/>
</dbReference>
<keyword evidence="4" id="KW-0720">Serine protease</keyword>
<gene>
    <name evidence="5" type="ORF">GYA37_03210</name>
</gene>
<keyword evidence="5" id="KW-0315">Glutamine amidotransferase</keyword>